<keyword evidence="3" id="KW-0444">Lipid biosynthesis</keyword>
<evidence type="ECO:0000256" key="5">
    <source>
        <dbReference type="ARBA" id="ARBA00022692"/>
    </source>
</evidence>
<comment type="subcellular location">
    <subcellularLocation>
        <location evidence="1">Cell membrane</location>
        <topology evidence="1">Multi-pass membrane protein</topology>
    </subcellularLocation>
</comment>
<dbReference type="OrthoDB" id="9762009at2"/>
<keyword evidence="9 13" id="KW-0472">Membrane</keyword>
<keyword evidence="8" id="KW-0443">Lipid metabolism</keyword>
<feature type="transmembrane region" description="Helical" evidence="13">
    <location>
        <begin position="34"/>
        <end position="53"/>
    </location>
</feature>
<evidence type="ECO:0000256" key="11">
    <source>
        <dbReference type="ARBA" id="ARBA00023264"/>
    </source>
</evidence>
<evidence type="ECO:0000256" key="7">
    <source>
        <dbReference type="ARBA" id="ARBA00022989"/>
    </source>
</evidence>
<dbReference type="GO" id="GO:0032049">
    <property type="term" value="P:cardiolipin biosynthetic process"/>
    <property type="evidence" value="ECO:0007669"/>
    <property type="project" value="UniProtKB-UniRule"/>
</dbReference>
<dbReference type="NCBIfam" id="TIGR04265">
    <property type="entry name" value="bac_cardiolipin"/>
    <property type="match status" value="1"/>
</dbReference>
<feature type="domain" description="PLD phosphodiesterase" evidence="14">
    <location>
        <begin position="425"/>
        <end position="452"/>
    </location>
</feature>
<proteinExistence type="predicted"/>
<dbReference type="EC" id="2.7.8.-" evidence="12"/>
<dbReference type="KEGG" id="smia:P344_06330"/>
<gene>
    <name evidence="15" type="ORF">P344_06330</name>
</gene>
<evidence type="ECO:0000256" key="8">
    <source>
        <dbReference type="ARBA" id="ARBA00023098"/>
    </source>
</evidence>
<evidence type="ECO:0000256" key="9">
    <source>
        <dbReference type="ARBA" id="ARBA00023136"/>
    </source>
</evidence>
<evidence type="ECO:0000256" key="13">
    <source>
        <dbReference type="SAM" id="Phobius"/>
    </source>
</evidence>
<dbReference type="PATRIC" id="fig|838561.3.peg.1214"/>
<evidence type="ECO:0000256" key="10">
    <source>
        <dbReference type="ARBA" id="ARBA00023209"/>
    </source>
</evidence>
<evidence type="ECO:0000313" key="16">
    <source>
        <dbReference type="Proteomes" id="UP000019260"/>
    </source>
</evidence>
<dbReference type="eggNOG" id="COG1502">
    <property type="taxonomic scope" value="Bacteria"/>
</dbReference>
<dbReference type="PANTHER" id="PTHR21248:SF22">
    <property type="entry name" value="PHOSPHOLIPASE D"/>
    <property type="match status" value="1"/>
</dbReference>
<dbReference type="GO" id="GO:0008808">
    <property type="term" value="F:cardiolipin synthase activity"/>
    <property type="evidence" value="ECO:0007669"/>
    <property type="project" value="UniProtKB-UniRule"/>
</dbReference>
<keyword evidence="16" id="KW-1185">Reference proteome</keyword>
<dbReference type="HOGENOM" id="CLU_038053_1_2_14"/>
<accession>W6APC1</accession>
<dbReference type="CDD" id="cd09110">
    <property type="entry name" value="PLDc_CLS_1"/>
    <property type="match status" value="1"/>
</dbReference>
<organism evidence="15 16">
    <name type="scientific">Spiroplasma mirum ATCC 29335</name>
    <dbReference type="NCBI Taxonomy" id="838561"/>
    <lineage>
        <taxon>Bacteria</taxon>
        <taxon>Bacillati</taxon>
        <taxon>Mycoplasmatota</taxon>
        <taxon>Mollicutes</taxon>
        <taxon>Entomoplasmatales</taxon>
        <taxon>Spiroplasmataceae</taxon>
        <taxon>Spiroplasma</taxon>
    </lineage>
</organism>
<keyword evidence="6" id="KW-0677">Repeat</keyword>
<keyword evidence="7 13" id="KW-1133">Transmembrane helix</keyword>
<keyword evidence="11" id="KW-1208">Phospholipid metabolism</keyword>
<dbReference type="InterPro" id="IPR025202">
    <property type="entry name" value="PLD-like_dom"/>
</dbReference>
<dbReference type="SMART" id="SM00155">
    <property type="entry name" value="PLDc"/>
    <property type="match status" value="2"/>
</dbReference>
<feature type="domain" description="PLD phosphodiesterase" evidence="14">
    <location>
        <begin position="243"/>
        <end position="270"/>
    </location>
</feature>
<dbReference type="Proteomes" id="UP000019260">
    <property type="component" value="Chromosome"/>
</dbReference>
<dbReference type="EMBL" id="CP006720">
    <property type="protein sequence ID" value="AHI58570.1"/>
    <property type="molecule type" value="Genomic_DNA"/>
</dbReference>
<evidence type="ECO:0000259" key="14">
    <source>
        <dbReference type="PROSITE" id="PS50035"/>
    </source>
</evidence>
<sequence length="512" mass="59688">MKNWLKIILSMIFLFGLAVAAVVVVAIIFNIAFIWIFVSILIIDFLMAFWIFFSKRRYEVKLSWIIFVIFVPFIGLCSYIFFGRKYHFSNKRTIYYEAINKNEYQQFQEDNLANLAKINTLSPNFTRTFELLNHKAEKPVYGNSTVEILPNGTIAFYRILSDLQKAKKYILLTYFIIADGELFEAFAEIIKERLKAGVKVYLIYDHVGSYFKISEKSLRKLKKIGVKMYKFLPIITPFLNGNANYRNHRKDAIIDGKIGYTGGINLSDLYVNQSPKFGLFHDVQLRIEGDGVRALEVIFADDWYFASKQRERISELENDIFTKKDHRQTNNTLVQIFNDYPSFSESLNRDVYISLINNAKKRIWLSTPYFIAPGELILALKTAAQAGIDVRLTIPGLTDKIFVLDITKTYCKELLAAGVKIYEMNNVFCHNKIAIFDDEIAIVGTCNLDYRSFFSDHQTTAIIYDKEVVKTFLTRWKWDYNHAILWREWPIKYKPLKYRVGLQCLKLVSPIL</sequence>
<evidence type="ECO:0000256" key="4">
    <source>
        <dbReference type="ARBA" id="ARBA00022679"/>
    </source>
</evidence>
<dbReference type="RefSeq" id="WP_025317798.1">
    <property type="nucleotide sequence ID" value="NZ_CP002082.1"/>
</dbReference>
<dbReference type="Pfam" id="PF13091">
    <property type="entry name" value="PLDc_2"/>
    <property type="match status" value="2"/>
</dbReference>
<dbReference type="InterPro" id="IPR022924">
    <property type="entry name" value="Cardiolipin_synthase"/>
</dbReference>
<evidence type="ECO:0000256" key="1">
    <source>
        <dbReference type="ARBA" id="ARBA00004651"/>
    </source>
</evidence>
<keyword evidence="10" id="KW-0594">Phospholipid biosynthesis</keyword>
<dbReference type="STRING" id="838561.P344_06330"/>
<reference evidence="15 16" key="1">
    <citation type="submission" date="2013-09" db="EMBL/GenBank/DDBJ databases">
        <title>Complete genome sequence of Spiroplasma mirum suckling mouse cataract agent.</title>
        <authorList>
            <person name="Landry C.A."/>
            <person name="Bastian F.O."/>
            <person name="Thune R.L."/>
        </authorList>
    </citation>
    <scope>NUCLEOTIDE SEQUENCE [LARGE SCALE GENOMIC DNA]</scope>
    <source>
        <strain evidence="15 16">SMCA</strain>
    </source>
</reference>
<dbReference type="SUPFAM" id="SSF56024">
    <property type="entry name" value="Phospholipase D/nuclease"/>
    <property type="match status" value="2"/>
</dbReference>
<evidence type="ECO:0000256" key="3">
    <source>
        <dbReference type="ARBA" id="ARBA00022516"/>
    </source>
</evidence>
<dbReference type="PANTHER" id="PTHR21248">
    <property type="entry name" value="CARDIOLIPIN SYNTHASE"/>
    <property type="match status" value="1"/>
</dbReference>
<dbReference type="InterPro" id="IPR027379">
    <property type="entry name" value="CLS_N"/>
</dbReference>
<protein>
    <recommendedName>
        <fullName evidence="12">Cardiolipin synthase</fullName>
        <ecNumber evidence="12">2.7.8.-</ecNumber>
    </recommendedName>
</protein>
<dbReference type="PROSITE" id="PS50035">
    <property type="entry name" value="PLD"/>
    <property type="match status" value="2"/>
</dbReference>
<evidence type="ECO:0000313" key="15">
    <source>
        <dbReference type="EMBL" id="AHI58570.1"/>
    </source>
</evidence>
<feature type="transmembrane region" description="Helical" evidence="13">
    <location>
        <begin position="62"/>
        <end position="82"/>
    </location>
</feature>
<dbReference type="AlphaFoldDB" id="W6APC1"/>
<dbReference type="InterPro" id="IPR001736">
    <property type="entry name" value="PLipase_D/transphosphatidylase"/>
</dbReference>
<dbReference type="CDD" id="cd09112">
    <property type="entry name" value="PLDc_CLS_2"/>
    <property type="match status" value="1"/>
</dbReference>
<name>W6APC1_9MOLU</name>
<evidence type="ECO:0000256" key="12">
    <source>
        <dbReference type="NCBIfam" id="TIGR04265"/>
    </source>
</evidence>
<evidence type="ECO:0000256" key="6">
    <source>
        <dbReference type="ARBA" id="ARBA00022737"/>
    </source>
</evidence>
<evidence type="ECO:0000256" key="2">
    <source>
        <dbReference type="ARBA" id="ARBA00022475"/>
    </source>
</evidence>
<feature type="transmembrane region" description="Helical" evidence="13">
    <location>
        <begin position="7"/>
        <end position="28"/>
    </location>
</feature>
<dbReference type="Pfam" id="PF13396">
    <property type="entry name" value="PLDc_N"/>
    <property type="match status" value="1"/>
</dbReference>
<keyword evidence="2" id="KW-1003">Cell membrane</keyword>
<keyword evidence="4" id="KW-0808">Transferase</keyword>
<keyword evidence="5 13" id="KW-0812">Transmembrane</keyword>
<dbReference type="GO" id="GO:0005886">
    <property type="term" value="C:plasma membrane"/>
    <property type="evidence" value="ECO:0007669"/>
    <property type="project" value="UniProtKB-SubCell"/>
</dbReference>
<dbReference type="Gene3D" id="3.30.870.10">
    <property type="entry name" value="Endonuclease Chain A"/>
    <property type="match status" value="2"/>
</dbReference>